<dbReference type="Proteomes" id="UP000630149">
    <property type="component" value="Unassembled WGS sequence"/>
</dbReference>
<dbReference type="RefSeq" id="WP_131775518.1">
    <property type="nucleotide sequence ID" value="NZ_BMOB01000001.1"/>
</dbReference>
<evidence type="ECO:0000313" key="3">
    <source>
        <dbReference type="Proteomes" id="UP000630149"/>
    </source>
</evidence>
<reference evidence="2" key="2">
    <citation type="submission" date="2020-09" db="EMBL/GenBank/DDBJ databases">
        <authorList>
            <person name="Sun Q."/>
            <person name="Ohkuma M."/>
        </authorList>
    </citation>
    <scope>NUCLEOTIDE SEQUENCE</scope>
    <source>
        <strain evidence="2">JCM 13919</strain>
    </source>
</reference>
<protein>
    <recommendedName>
        <fullName evidence="4">Fe-S protein</fullName>
    </recommendedName>
</protein>
<evidence type="ECO:0000256" key="1">
    <source>
        <dbReference type="SAM" id="SignalP"/>
    </source>
</evidence>
<accession>A0A917JQY2</accession>
<evidence type="ECO:0008006" key="4">
    <source>
        <dbReference type="Google" id="ProtNLM"/>
    </source>
</evidence>
<dbReference type="OrthoDB" id="7240756at2"/>
<keyword evidence="1" id="KW-0732">Signal</keyword>
<dbReference type="AlphaFoldDB" id="A0A917JQY2"/>
<comment type="caution">
    <text evidence="2">The sequence shown here is derived from an EMBL/GenBank/DDBJ whole genome shotgun (WGS) entry which is preliminary data.</text>
</comment>
<evidence type="ECO:0000313" key="2">
    <source>
        <dbReference type="EMBL" id="GGI77530.1"/>
    </source>
</evidence>
<sequence>MRISRKLLGVFFITLSNITYAEPWFTGPLLAPAGKTIPKGHFNFELYGFDTKNIGFFNRHWKLVHTPGSENYQINPIFTYGLAEKVDVQLNLPYVINKESRKSSHHIGDTALVLGYQAILQKDSKWVPNLRVTYQLSIPTGKFEEFNPANEGTDGTGAGSYQSIFALNFEHLLQFTEINYLRTRFILSHLYASSVRLRGFNAYGGNATTNGSIKPGDLTGVDLAGEFTVTKHWVAVMEGYYFNRGASVFRGFPGMPVRGVVPMVGHPNVQEISLAPAVEFNFNEHFGIIGGCWFAVRGKDTPDFRSTIIAFNAYW</sequence>
<reference evidence="2" key="1">
    <citation type="journal article" date="2014" name="Int. J. Syst. Evol. Microbiol.">
        <title>Complete genome sequence of Corynebacterium casei LMG S-19264T (=DSM 44701T), isolated from a smear-ripened cheese.</title>
        <authorList>
            <consortium name="US DOE Joint Genome Institute (JGI-PGF)"/>
            <person name="Walter F."/>
            <person name="Albersmeier A."/>
            <person name="Kalinowski J."/>
            <person name="Ruckert C."/>
        </authorList>
    </citation>
    <scope>NUCLEOTIDE SEQUENCE</scope>
    <source>
        <strain evidence="2">JCM 13919</strain>
    </source>
</reference>
<gene>
    <name evidence="2" type="ORF">GCM10007966_02800</name>
</gene>
<name>A0A917JQY2_9GAMM</name>
<organism evidence="2 3">
    <name type="scientific">Legionella impletisoli</name>
    <dbReference type="NCBI Taxonomy" id="343510"/>
    <lineage>
        <taxon>Bacteria</taxon>
        <taxon>Pseudomonadati</taxon>
        <taxon>Pseudomonadota</taxon>
        <taxon>Gammaproteobacteria</taxon>
        <taxon>Legionellales</taxon>
        <taxon>Legionellaceae</taxon>
        <taxon>Legionella</taxon>
    </lineage>
</organism>
<feature type="signal peptide" evidence="1">
    <location>
        <begin position="1"/>
        <end position="21"/>
    </location>
</feature>
<dbReference type="EMBL" id="BMOB01000001">
    <property type="protein sequence ID" value="GGI77530.1"/>
    <property type="molecule type" value="Genomic_DNA"/>
</dbReference>
<feature type="chain" id="PRO_5036834828" description="Fe-S protein" evidence="1">
    <location>
        <begin position="22"/>
        <end position="315"/>
    </location>
</feature>
<proteinExistence type="predicted"/>
<keyword evidence="3" id="KW-1185">Reference proteome</keyword>